<accession>A0A4T0UTA0</accession>
<reference evidence="3 4" key="1">
    <citation type="submission" date="2019-04" db="EMBL/GenBank/DDBJ databases">
        <title>Crenobacter sp. nov.</title>
        <authorList>
            <person name="Shi S."/>
        </authorList>
    </citation>
    <scope>NUCLEOTIDE SEQUENCE [LARGE SCALE GENOMIC DNA]</scope>
    <source>
        <strain evidence="3 4">GY 70310</strain>
    </source>
</reference>
<dbReference type="PANTHER" id="PTHR30383">
    <property type="entry name" value="THIOESTERASE 1/PROTEASE 1/LYSOPHOSPHOLIPASE L1"/>
    <property type="match status" value="1"/>
</dbReference>
<dbReference type="AlphaFoldDB" id="A0A4T0UTA0"/>
<evidence type="ECO:0000313" key="3">
    <source>
        <dbReference type="EMBL" id="TIC82154.1"/>
    </source>
</evidence>
<organism evidence="3 4">
    <name type="scientific">Crenobacter intestini</name>
    <dbReference type="NCBI Taxonomy" id="2563443"/>
    <lineage>
        <taxon>Bacteria</taxon>
        <taxon>Pseudomonadati</taxon>
        <taxon>Pseudomonadota</taxon>
        <taxon>Betaproteobacteria</taxon>
        <taxon>Neisseriales</taxon>
        <taxon>Neisseriaceae</taxon>
        <taxon>Crenobacter</taxon>
    </lineage>
</organism>
<keyword evidence="1" id="KW-0732">Signal</keyword>
<dbReference type="Gene3D" id="3.40.50.1110">
    <property type="entry name" value="SGNH hydrolase"/>
    <property type="match status" value="1"/>
</dbReference>
<evidence type="ECO:0000259" key="2">
    <source>
        <dbReference type="Pfam" id="PF13472"/>
    </source>
</evidence>
<dbReference type="SUPFAM" id="SSF52266">
    <property type="entry name" value="SGNH hydrolase"/>
    <property type="match status" value="1"/>
</dbReference>
<dbReference type="RefSeq" id="WP_136553734.1">
    <property type="nucleotide sequence ID" value="NZ_STGJ01000010.1"/>
</dbReference>
<dbReference type="GO" id="GO:0004622">
    <property type="term" value="F:phosphatidylcholine lysophospholipase activity"/>
    <property type="evidence" value="ECO:0007669"/>
    <property type="project" value="TreeGrafter"/>
</dbReference>
<dbReference type="InterPro" id="IPR013830">
    <property type="entry name" value="SGNH_hydro"/>
</dbReference>
<feature type="domain" description="SGNH hydrolase-type esterase" evidence="2">
    <location>
        <begin position="24"/>
        <end position="179"/>
    </location>
</feature>
<name>A0A4T0UTA0_9NEIS</name>
<dbReference type="CDD" id="cd01822">
    <property type="entry name" value="Lysophospholipase_L1_like"/>
    <property type="match status" value="1"/>
</dbReference>
<keyword evidence="4" id="KW-1185">Reference proteome</keyword>
<dbReference type="InterPro" id="IPR036514">
    <property type="entry name" value="SGNH_hydro_sf"/>
</dbReference>
<dbReference type="Proteomes" id="UP000308891">
    <property type="component" value="Unassembled WGS sequence"/>
</dbReference>
<dbReference type="InterPro" id="IPR051532">
    <property type="entry name" value="Ester_Hydrolysis_Enzymes"/>
</dbReference>
<evidence type="ECO:0000256" key="1">
    <source>
        <dbReference type="SAM" id="SignalP"/>
    </source>
</evidence>
<feature type="chain" id="PRO_5020422800" evidence="1">
    <location>
        <begin position="20"/>
        <end position="198"/>
    </location>
</feature>
<feature type="signal peptide" evidence="1">
    <location>
        <begin position="1"/>
        <end position="19"/>
    </location>
</feature>
<sequence length="198" mass="21189">MLRLFFCLWVALAAPWAAAKTVLVFGDSLSAAYGMKTEAGWVALLGQRLAPAHRVVNASVSGETSAGGLARLPATLARVKPDVLVLELGGNDGLRGLPPAELSRNLARMVELARARGTRVLLVGMALPPNYGPDYTARFRAVYDDLAKKARLAYVPVLVAGFETRMDWFQADGIHPTATAQPVMAATVEKALRPLLKP</sequence>
<proteinExistence type="predicted"/>
<dbReference type="Pfam" id="PF13472">
    <property type="entry name" value="Lipase_GDSL_2"/>
    <property type="match status" value="1"/>
</dbReference>
<comment type="caution">
    <text evidence="3">The sequence shown here is derived from an EMBL/GenBank/DDBJ whole genome shotgun (WGS) entry which is preliminary data.</text>
</comment>
<dbReference type="OrthoDB" id="9786188at2"/>
<protein>
    <submittedName>
        <fullName evidence="3">Arylesterase</fullName>
    </submittedName>
</protein>
<dbReference type="EMBL" id="STGJ01000010">
    <property type="protein sequence ID" value="TIC82154.1"/>
    <property type="molecule type" value="Genomic_DNA"/>
</dbReference>
<evidence type="ECO:0000313" key="4">
    <source>
        <dbReference type="Proteomes" id="UP000308891"/>
    </source>
</evidence>
<gene>
    <name evidence="3" type="ORF">E5K04_10410</name>
</gene>
<dbReference type="PANTHER" id="PTHR30383:SF24">
    <property type="entry name" value="THIOESTERASE 1_PROTEASE 1_LYSOPHOSPHOLIPASE L1"/>
    <property type="match status" value="1"/>
</dbReference>